<dbReference type="AlphaFoldDB" id="A0AAE1CEH6"/>
<reference evidence="2" key="2">
    <citation type="submission" date="2023-06" db="EMBL/GenBank/DDBJ databases">
        <authorList>
            <consortium name="Lawrence Berkeley National Laboratory"/>
            <person name="Haridas S."/>
            <person name="Hensen N."/>
            <person name="Bonometti L."/>
            <person name="Westerberg I."/>
            <person name="Brannstrom I.O."/>
            <person name="Guillou S."/>
            <person name="Cros-Aarteil S."/>
            <person name="Calhoun S."/>
            <person name="Kuo A."/>
            <person name="Mondo S."/>
            <person name="Pangilinan J."/>
            <person name="Riley R."/>
            <person name="Labutti K."/>
            <person name="Andreopoulos B."/>
            <person name="Lipzen A."/>
            <person name="Chen C."/>
            <person name="Yanf M."/>
            <person name="Daum C."/>
            <person name="Ng V."/>
            <person name="Clum A."/>
            <person name="Steindorff A."/>
            <person name="Ohm R."/>
            <person name="Martin F."/>
            <person name="Silar P."/>
            <person name="Natvig D."/>
            <person name="Lalanne C."/>
            <person name="Gautier V."/>
            <person name="Ament-Velasquez S.L."/>
            <person name="Kruys A."/>
            <person name="Hutchinson M.I."/>
            <person name="Powell A.J."/>
            <person name="Barry K."/>
            <person name="Miller A.N."/>
            <person name="Grigoriev I.V."/>
            <person name="Debuchy R."/>
            <person name="Gladieux P."/>
            <person name="Thoren M.H."/>
            <person name="Johannesson H."/>
        </authorList>
    </citation>
    <scope>NUCLEOTIDE SEQUENCE</scope>
    <source>
        <strain evidence="2">CBS 314.62</strain>
    </source>
</reference>
<proteinExistence type="predicted"/>
<reference evidence="2" key="1">
    <citation type="journal article" date="2023" name="Mol. Phylogenet. Evol.">
        <title>Genome-scale phylogeny and comparative genomics of the fungal order Sordariales.</title>
        <authorList>
            <person name="Hensen N."/>
            <person name="Bonometti L."/>
            <person name="Westerberg I."/>
            <person name="Brannstrom I.O."/>
            <person name="Guillou S."/>
            <person name="Cros-Aarteil S."/>
            <person name="Calhoun S."/>
            <person name="Haridas S."/>
            <person name="Kuo A."/>
            <person name="Mondo S."/>
            <person name="Pangilinan J."/>
            <person name="Riley R."/>
            <person name="LaButti K."/>
            <person name="Andreopoulos B."/>
            <person name="Lipzen A."/>
            <person name="Chen C."/>
            <person name="Yan M."/>
            <person name="Daum C."/>
            <person name="Ng V."/>
            <person name="Clum A."/>
            <person name="Steindorff A."/>
            <person name="Ohm R.A."/>
            <person name="Martin F."/>
            <person name="Silar P."/>
            <person name="Natvig D.O."/>
            <person name="Lalanne C."/>
            <person name="Gautier V."/>
            <person name="Ament-Velasquez S.L."/>
            <person name="Kruys A."/>
            <person name="Hutchinson M.I."/>
            <person name="Powell A.J."/>
            <person name="Barry K."/>
            <person name="Miller A.N."/>
            <person name="Grigoriev I.V."/>
            <person name="Debuchy R."/>
            <person name="Gladieux P."/>
            <person name="Hiltunen Thoren M."/>
            <person name="Johannesson H."/>
        </authorList>
    </citation>
    <scope>NUCLEOTIDE SEQUENCE</scope>
    <source>
        <strain evidence="2">CBS 314.62</strain>
    </source>
</reference>
<feature type="compositionally biased region" description="Acidic residues" evidence="1">
    <location>
        <begin position="606"/>
        <end position="616"/>
    </location>
</feature>
<feature type="compositionally biased region" description="Polar residues" evidence="1">
    <location>
        <begin position="122"/>
        <end position="131"/>
    </location>
</feature>
<evidence type="ECO:0000313" key="2">
    <source>
        <dbReference type="EMBL" id="KAK3690556.1"/>
    </source>
</evidence>
<feature type="compositionally biased region" description="Basic and acidic residues" evidence="1">
    <location>
        <begin position="572"/>
        <end position="584"/>
    </location>
</feature>
<feature type="compositionally biased region" description="Low complexity" evidence="1">
    <location>
        <begin position="153"/>
        <end position="172"/>
    </location>
</feature>
<dbReference type="Proteomes" id="UP001270362">
    <property type="component" value="Unassembled WGS sequence"/>
</dbReference>
<gene>
    <name evidence="2" type="ORF">B0T22DRAFT_194239</name>
</gene>
<feature type="compositionally biased region" description="Basic and acidic residues" evidence="1">
    <location>
        <begin position="84"/>
        <end position="94"/>
    </location>
</feature>
<feature type="region of interest" description="Disordered" evidence="1">
    <location>
        <begin position="408"/>
        <end position="445"/>
    </location>
</feature>
<dbReference type="EMBL" id="JAULSO010000002">
    <property type="protein sequence ID" value="KAK3690556.1"/>
    <property type="molecule type" value="Genomic_DNA"/>
</dbReference>
<feature type="region of interest" description="Disordered" evidence="1">
    <location>
        <begin position="603"/>
        <end position="633"/>
    </location>
</feature>
<feature type="compositionally biased region" description="Basic and acidic residues" evidence="1">
    <location>
        <begin position="408"/>
        <end position="428"/>
    </location>
</feature>
<protein>
    <recommendedName>
        <fullName evidence="4">Oxidoreductase-like protein</fullName>
    </recommendedName>
</protein>
<evidence type="ECO:0008006" key="4">
    <source>
        <dbReference type="Google" id="ProtNLM"/>
    </source>
</evidence>
<keyword evidence="3" id="KW-1185">Reference proteome</keyword>
<accession>A0AAE1CEH6</accession>
<feature type="region of interest" description="Disordered" evidence="1">
    <location>
        <begin position="145"/>
        <end position="265"/>
    </location>
</feature>
<sequence>MATTTPVVVEARSLSDINALAANPPQYPHHPEPKESLTLYISRVPGTRDVILSTFKPQKKNVTAEDIANSLYYIHLDLPTDEHITAPRRPEDAASPRVSGESARSVIPRKPLPSSARVPKLGNSTSDSPALSVTTTATAAIVATTESIVPENTSPASAATTTGSAPPAESSPDGYQPNPMFRGRRPGTLSEALEPTPQSPSGNFARKPLGPRPQSTFITPDTVFASPHNVPGRGHQRATSLVSEPTQYTSPTSPSQLVRTQSPVKRGRRASFAPFSLTLIRRDPTLGNQWNIGKVSSFHTNIPTPDRADPNLNPHDMGVAPRARKIDIHLETSGYAKYRNMPSRANVEAYRPTSPHSQARGLAAVLNTDNTSSAAKSSKHNVIEEGFSRQVLMAYTKSWTSNIKDAFHRRERPRSQDGEGDLAHHDLVPPRPLHNRHGSSSSVGSIDSAVWAEANERKTLDAHGADGHQGADSSPLITQPGPGLKPKGYMFLSPWDGRCEFRTSTNGRSLKCRHMLDPKTAKFDPVVLAQNIRSARGETKTGRSRADSLSSALVGAKPVSELRFNLPSGEVLRSEPKDHKDGGRWNHHHLQGHFNKLLNLENRSSDDDEEGEDDGPMDLSLGKEKAGGGNRGKRAKLGKLIVHDEGLKMLDLVVAANMGVWWTTWERTF</sequence>
<feature type="region of interest" description="Disordered" evidence="1">
    <location>
        <begin position="567"/>
        <end position="587"/>
    </location>
</feature>
<organism evidence="2 3">
    <name type="scientific">Podospora appendiculata</name>
    <dbReference type="NCBI Taxonomy" id="314037"/>
    <lineage>
        <taxon>Eukaryota</taxon>
        <taxon>Fungi</taxon>
        <taxon>Dikarya</taxon>
        <taxon>Ascomycota</taxon>
        <taxon>Pezizomycotina</taxon>
        <taxon>Sordariomycetes</taxon>
        <taxon>Sordariomycetidae</taxon>
        <taxon>Sordariales</taxon>
        <taxon>Podosporaceae</taxon>
        <taxon>Podospora</taxon>
    </lineage>
</organism>
<name>A0AAE1CEH6_9PEZI</name>
<feature type="region of interest" description="Disordered" evidence="1">
    <location>
        <begin position="84"/>
        <end position="131"/>
    </location>
</feature>
<comment type="caution">
    <text evidence="2">The sequence shown here is derived from an EMBL/GenBank/DDBJ whole genome shotgun (WGS) entry which is preliminary data.</text>
</comment>
<evidence type="ECO:0000313" key="3">
    <source>
        <dbReference type="Proteomes" id="UP001270362"/>
    </source>
</evidence>
<evidence type="ECO:0000256" key="1">
    <source>
        <dbReference type="SAM" id="MobiDB-lite"/>
    </source>
</evidence>
<feature type="compositionally biased region" description="Polar residues" evidence="1">
    <location>
        <begin position="237"/>
        <end position="263"/>
    </location>
</feature>